<dbReference type="Pfam" id="PF00701">
    <property type="entry name" value="DHDPS"/>
    <property type="match status" value="1"/>
</dbReference>
<dbReference type="InterPro" id="IPR002220">
    <property type="entry name" value="DapA-like"/>
</dbReference>
<dbReference type="Gene3D" id="3.20.20.70">
    <property type="entry name" value="Aldolase class I"/>
    <property type="match status" value="1"/>
</dbReference>
<accession>A0A6J7I461</accession>
<dbReference type="EMBL" id="CAFBMH010000110">
    <property type="protein sequence ID" value="CAB4925347.1"/>
    <property type="molecule type" value="Genomic_DNA"/>
</dbReference>
<evidence type="ECO:0000313" key="2">
    <source>
        <dbReference type="EMBL" id="CAB4763174.1"/>
    </source>
</evidence>
<gene>
    <name evidence="2" type="ORF">UFOPK2754_02549</name>
    <name evidence="3" type="ORF">UFOPK3139_03401</name>
    <name evidence="4" type="ORF">UFOPK3543_02327</name>
    <name evidence="5" type="ORF">UFOPK3967_01552</name>
</gene>
<protein>
    <submittedName>
        <fullName evidence="4">Unannotated protein</fullName>
    </submittedName>
</protein>
<evidence type="ECO:0000313" key="3">
    <source>
        <dbReference type="EMBL" id="CAB4836955.1"/>
    </source>
</evidence>
<dbReference type="CDD" id="cd00408">
    <property type="entry name" value="DHDPS-like"/>
    <property type="match status" value="1"/>
</dbReference>
<evidence type="ECO:0000313" key="4">
    <source>
        <dbReference type="EMBL" id="CAB4925347.1"/>
    </source>
</evidence>
<dbReference type="GO" id="GO:0008840">
    <property type="term" value="F:4-hydroxy-tetrahydrodipicolinate synthase activity"/>
    <property type="evidence" value="ECO:0007669"/>
    <property type="project" value="TreeGrafter"/>
</dbReference>
<dbReference type="PANTHER" id="PTHR12128:SF66">
    <property type="entry name" value="4-HYDROXY-2-OXOGLUTARATE ALDOLASE, MITOCHONDRIAL"/>
    <property type="match status" value="1"/>
</dbReference>
<dbReference type="EMBL" id="CAFBOS010000090">
    <property type="protein sequence ID" value="CAB4999771.1"/>
    <property type="molecule type" value="Genomic_DNA"/>
</dbReference>
<dbReference type="PIRSF" id="PIRSF001365">
    <property type="entry name" value="DHDPS"/>
    <property type="match status" value="1"/>
</dbReference>
<evidence type="ECO:0000256" key="1">
    <source>
        <dbReference type="ARBA" id="ARBA00023239"/>
    </source>
</evidence>
<dbReference type="InterPro" id="IPR013785">
    <property type="entry name" value="Aldolase_TIM"/>
</dbReference>
<dbReference type="PANTHER" id="PTHR12128">
    <property type="entry name" value="DIHYDRODIPICOLINATE SYNTHASE"/>
    <property type="match status" value="1"/>
</dbReference>
<sequence>MTGAPSTLVISLTPFDEHDRLDVEAFRSHLRRMRDAGIGVYVGGGGSGEGYTLTPAEAFTVLRIAAEELNGHVPVRAMGVEPRSAKEMLELGAVVADAGLDSMQVYSLDTGHGRMPRADELETYFCDILDDLPVKAVLSTHQSVGYWLQVDSLRRLVDRYDNIIGINVTNPDIAYLIRVIDAVGDRIEIHVGGAMQGLTALALGANGFLTSEANLAPKLTQSVIDRWSAGDLHGAADAFARVLRLYAAMAAVGGVSGTKAALNQLGLPGGYPRKPRLAVPPEWDERIRELLVAHDIRSLEGLAQ</sequence>
<dbReference type="SUPFAM" id="SSF51569">
    <property type="entry name" value="Aldolase"/>
    <property type="match status" value="1"/>
</dbReference>
<dbReference type="AlphaFoldDB" id="A0A6J7I461"/>
<keyword evidence="1" id="KW-0456">Lyase</keyword>
<dbReference type="EMBL" id="CAFABA010000272">
    <property type="protein sequence ID" value="CAB4836955.1"/>
    <property type="molecule type" value="Genomic_DNA"/>
</dbReference>
<dbReference type="EMBL" id="CAEZYR010000119">
    <property type="protein sequence ID" value="CAB4763174.1"/>
    <property type="molecule type" value="Genomic_DNA"/>
</dbReference>
<proteinExistence type="predicted"/>
<organism evidence="4">
    <name type="scientific">freshwater metagenome</name>
    <dbReference type="NCBI Taxonomy" id="449393"/>
    <lineage>
        <taxon>unclassified sequences</taxon>
        <taxon>metagenomes</taxon>
        <taxon>ecological metagenomes</taxon>
    </lineage>
</organism>
<dbReference type="SMART" id="SM01130">
    <property type="entry name" value="DHDPS"/>
    <property type="match status" value="1"/>
</dbReference>
<evidence type="ECO:0000313" key="5">
    <source>
        <dbReference type="EMBL" id="CAB4999771.1"/>
    </source>
</evidence>
<name>A0A6J7I461_9ZZZZ</name>
<reference evidence="4" key="1">
    <citation type="submission" date="2020-05" db="EMBL/GenBank/DDBJ databases">
        <authorList>
            <person name="Chiriac C."/>
            <person name="Salcher M."/>
            <person name="Ghai R."/>
            <person name="Kavagutti S V."/>
        </authorList>
    </citation>
    <scope>NUCLEOTIDE SEQUENCE</scope>
</reference>